<dbReference type="GO" id="GO:0140818">
    <property type="term" value="F:mRNA 5'-triphosphate monophosphatase activity"/>
    <property type="evidence" value="ECO:0007669"/>
    <property type="project" value="UniProtKB-EC"/>
</dbReference>
<evidence type="ECO:0000256" key="1">
    <source>
        <dbReference type="ARBA" id="ARBA00022664"/>
    </source>
</evidence>
<dbReference type="UniPathway" id="UPA00922"/>
<feature type="compositionally biased region" description="Basic and acidic residues" evidence="5">
    <location>
        <begin position="821"/>
        <end position="842"/>
    </location>
</feature>
<organism evidence="6">
    <name type="scientific">Pithovirus LCPAC304</name>
    <dbReference type="NCBI Taxonomy" id="2506594"/>
    <lineage>
        <taxon>Viruses</taxon>
        <taxon>Pithoviruses</taxon>
    </lineage>
</organism>
<proteinExistence type="predicted"/>
<evidence type="ECO:0000313" key="6">
    <source>
        <dbReference type="EMBL" id="QBK91905.1"/>
    </source>
</evidence>
<comment type="catalytic activity">
    <reaction evidence="4">
        <text>a 5'-end triphospho-ribonucleoside in mRNA + H2O = a 5'-end diphospho-ribonucleoside in mRNA + phosphate + H(+)</text>
        <dbReference type="Rhea" id="RHEA:67004"/>
        <dbReference type="Rhea" id="RHEA-COMP:17164"/>
        <dbReference type="Rhea" id="RHEA-COMP:17165"/>
        <dbReference type="ChEBI" id="CHEBI:15377"/>
        <dbReference type="ChEBI" id="CHEBI:15378"/>
        <dbReference type="ChEBI" id="CHEBI:43474"/>
        <dbReference type="ChEBI" id="CHEBI:167616"/>
        <dbReference type="ChEBI" id="CHEBI:167618"/>
        <dbReference type="EC" id="3.6.1.74"/>
    </reaction>
    <physiologicalReaction direction="left-to-right" evidence="4">
        <dbReference type="Rhea" id="RHEA:67005"/>
    </physiologicalReaction>
</comment>
<dbReference type="EC" id="3.6.1.74" evidence="3"/>
<gene>
    <name evidence="6" type="ORF">LCPAC304_02460</name>
</gene>
<feature type="region of interest" description="Disordered" evidence="5">
    <location>
        <begin position="821"/>
        <end position="852"/>
    </location>
</feature>
<dbReference type="InterPro" id="IPR029063">
    <property type="entry name" value="SAM-dependent_MTases_sf"/>
</dbReference>
<accession>A0A481Z8T6</accession>
<dbReference type="SUPFAM" id="SSF53335">
    <property type="entry name" value="S-adenosyl-L-methionine-dependent methyltransferases"/>
    <property type="match status" value="1"/>
</dbReference>
<dbReference type="SUPFAM" id="SSF56091">
    <property type="entry name" value="DNA ligase/mRNA capping enzyme, catalytic domain"/>
    <property type="match status" value="1"/>
</dbReference>
<dbReference type="InterPro" id="IPR037009">
    <property type="entry name" value="mRNA_triPase_Cet1_sf"/>
</dbReference>
<dbReference type="InterPro" id="IPR033469">
    <property type="entry name" value="CYTH-like_dom_sf"/>
</dbReference>
<dbReference type="EMBL" id="MK500566">
    <property type="protein sequence ID" value="QBK91905.1"/>
    <property type="molecule type" value="Genomic_DNA"/>
</dbReference>
<dbReference type="InterPro" id="IPR012340">
    <property type="entry name" value="NA-bd_OB-fold"/>
</dbReference>
<evidence type="ECO:0000256" key="5">
    <source>
        <dbReference type="SAM" id="MobiDB-lite"/>
    </source>
</evidence>
<keyword evidence="2" id="KW-0378">Hydrolase</keyword>
<dbReference type="GO" id="GO:0006370">
    <property type="term" value="P:7-methylguanosine mRNA capping"/>
    <property type="evidence" value="ECO:0007669"/>
    <property type="project" value="UniProtKB-UniPathway"/>
</dbReference>
<name>A0A481Z8T6_9VIRU</name>
<dbReference type="Gene3D" id="2.40.50.140">
    <property type="entry name" value="Nucleic acid-binding proteins"/>
    <property type="match status" value="1"/>
</dbReference>
<reference evidence="6" key="1">
    <citation type="journal article" date="2019" name="MBio">
        <title>Virus Genomes from Deep Sea Sediments Expand the Ocean Megavirome and Support Independent Origins of Viral Gigantism.</title>
        <authorList>
            <person name="Backstrom D."/>
            <person name="Yutin N."/>
            <person name="Jorgensen S.L."/>
            <person name="Dharamshi J."/>
            <person name="Homa F."/>
            <person name="Zaremba-Niedwiedzka K."/>
            <person name="Spang A."/>
            <person name="Wolf Y.I."/>
            <person name="Koonin E.V."/>
            <person name="Ettema T.J."/>
        </authorList>
    </citation>
    <scope>NUCLEOTIDE SEQUENCE</scope>
</reference>
<dbReference type="Gene3D" id="3.30.470.30">
    <property type="entry name" value="DNA ligase/mRNA capping enzyme"/>
    <property type="match status" value="1"/>
</dbReference>
<dbReference type="GO" id="GO:0004651">
    <property type="term" value="F:polynucleotide 5'-phosphatase activity"/>
    <property type="evidence" value="ECO:0007669"/>
    <property type="project" value="InterPro"/>
</dbReference>
<dbReference type="SUPFAM" id="SSF55154">
    <property type="entry name" value="CYTH-like phosphatases"/>
    <property type="match status" value="1"/>
</dbReference>
<protein>
    <recommendedName>
        <fullName evidence="3">mRNA 5'-phosphatase</fullName>
        <ecNumber evidence="3">3.6.1.74</ecNumber>
    </recommendedName>
</protein>
<evidence type="ECO:0000256" key="4">
    <source>
        <dbReference type="ARBA" id="ARBA00047740"/>
    </source>
</evidence>
<dbReference type="Gene3D" id="3.40.50.150">
    <property type="entry name" value="Vaccinia Virus protein VP39"/>
    <property type="match status" value="1"/>
</dbReference>
<sequence>MTTRYGMLRGETLAEIITALNSMKTPVIQLEFEAKFGKYTKTGFQSNVTFRRFNALKKVLRSKLKSTQQLITDYKTNAGVRKQSIVSKGEEDRELWQRKTTLKDFSTPALRDYNIRISINSEKPLKPVVDFVHDLIRIKNRTTFFYREFLKIDMSVVTTIYAEKGKKRKKKEEGCGDNPEESYEVEVELLEWYKGDIVSKFANFNKLLHFIFTQLYETALLYTVNEKRDLAQQINNILGEKRRTFLQFGMVAQARNLKFRDMVWGGLIGNEFRKDDKMVQNRYSITHKADGLRKFLVVDKSGVWLVFPPEEFNLVYRFTSLDQDHSLNGLVLDGELVPNDKEHRKSENVAHKIRKDIVGLDFFDTKDRKNLRLIPGATYWYLVFDALAIDGNKDVQFQPHSERMKEAHRATNRFLDIQDNKRLVIHFKSFKQITSPDMFYTLMQRMFVEKDLLPYAEDGFIFMSEMAPYNPIKRAEQRAKRNLQLRERSLVYQSDICKWKPVERLTIDFCIKKKGDGTIDLMVLSGRKKVPFTGTPFNPFDVETMVDSDHLLLKKYPTGSIIEFKWDFLEKHFTPLFARPDKRNPNRLDIANDDWDDIHNPITQNVLEGRNFTLMRKYHNRIKHQLFKSLTTSFKTVASPPKKRYLLDIGSGRGGDVSKWRNFDKIVTVEPNGDHIVELERRLELWGLRDRVEIVQTGGEDTKKITAAVKRFIGQRVHAISMMLSMTFFWKNKKRLQKLVGTIDTNLDDHGTILFMVMDGDTVEEVFDPYFLSFKTQKLVFHQTEEDKGYATLELQPQDEVERGQGRKAYVYIQDSIVGTKDKGTKDKGTKDKGTKDKGTKDKGRKRRGSPPAQVQFKDIPVILSEKRVETVLFTEIPVIQVETQRKTKEEKVVAQEEYLVHLTDFETLLSKRRTIAEKRIYRADREPFLTDAEKRFSMMYSFGSYSTAKTVGDTTTKGVGNLEFAYAEFEIVEDISVHITDTYERAEAILPAYYFYLAQLTGMFGTPFFFEDDSAETKKDVLAQNNTFIADLVFREIEQSQAEEIVKYVYDTIQNYTRGSLPVGKIHEEDIDEPLEGIIRIKDFYFYIHPERLTHFKEMVQSLSQSHQLEKIAAMLLVHFTLFTRGIKYGSLEMLPRSFYQRIAKKWKQNLILEANVTPLTAQMPFLEGGYAQDEFTSYFQWADKPFGSMGRIEDMDMFGPEGDRYTTLVYFHPSGVLETEDIGFLILDLLQETPADRTFRVLYFIEDEELDHREHLKKELESSAFLVYTKALKLHFPYHVYILESTHNPSDTYDTLFAKLPEEFAEMEEKWEEPIPSPIEQFLQSLQPHEGFSIFYH</sequence>
<keyword evidence="1" id="KW-0507">mRNA processing</keyword>
<evidence type="ECO:0000256" key="3">
    <source>
        <dbReference type="ARBA" id="ARBA00035028"/>
    </source>
</evidence>
<evidence type="ECO:0000256" key="2">
    <source>
        <dbReference type="ARBA" id="ARBA00022801"/>
    </source>
</evidence>
<dbReference type="Gene3D" id="3.20.100.10">
    <property type="entry name" value="mRNA triphosphatase Cet1-like"/>
    <property type="match status" value="1"/>
</dbReference>